<feature type="transmembrane region" description="Helical" evidence="6">
    <location>
        <begin position="118"/>
        <end position="137"/>
    </location>
</feature>
<evidence type="ECO:0000256" key="6">
    <source>
        <dbReference type="SAM" id="Phobius"/>
    </source>
</evidence>
<dbReference type="Pfam" id="PF01943">
    <property type="entry name" value="Polysacc_synt"/>
    <property type="match status" value="1"/>
</dbReference>
<accession>A0A976X5Z3</accession>
<feature type="transmembrane region" description="Helical" evidence="6">
    <location>
        <begin position="405"/>
        <end position="427"/>
    </location>
</feature>
<feature type="transmembrane region" description="Helical" evidence="6">
    <location>
        <begin position="344"/>
        <end position="369"/>
    </location>
</feature>
<protein>
    <submittedName>
        <fullName evidence="7">Polysaccharide biosynthesis protein</fullName>
    </submittedName>
</protein>
<feature type="transmembrane region" description="Helical" evidence="6">
    <location>
        <begin position="52"/>
        <end position="69"/>
    </location>
</feature>
<feature type="transmembrane region" description="Helical" evidence="6">
    <location>
        <begin position="448"/>
        <end position="466"/>
    </location>
</feature>
<dbReference type="Proteomes" id="UP000831181">
    <property type="component" value="Chromosome"/>
</dbReference>
<reference evidence="7" key="1">
    <citation type="journal article" date="2022" name="Int. J. Syst. Evol. Microbiol.">
        <title>Apilactobacillus apisilvae sp. nov., Nicolia spurrieriana gen. nov. sp. nov., Bombilactobacillus folatiphilus sp. nov. and Bombilactobacillus thymidiniphilus sp. nov., four new lactic acid bacterial isolates from stingless bees Tetragonula carbonaria and Austroplebeia australis.</title>
        <authorList>
            <person name="Oliphant S.A."/>
            <person name="Watson-Haigh N.S."/>
            <person name="Sumby K.M."/>
            <person name="Gardner J."/>
            <person name="Groom S."/>
            <person name="Jiranek V."/>
        </authorList>
    </citation>
    <scope>NUCLEOTIDE SEQUENCE</scope>
    <source>
        <strain evidence="7">SGEP1_A5</strain>
    </source>
</reference>
<evidence type="ECO:0000313" key="7">
    <source>
        <dbReference type="EMBL" id="UQS87047.1"/>
    </source>
</evidence>
<dbReference type="PANTHER" id="PTHR30250">
    <property type="entry name" value="PST FAMILY PREDICTED COLANIC ACID TRANSPORTER"/>
    <property type="match status" value="1"/>
</dbReference>
<keyword evidence="2" id="KW-1003">Cell membrane</keyword>
<evidence type="ECO:0000256" key="5">
    <source>
        <dbReference type="ARBA" id="ARBA00023136"/>
    </source>
</evidence>
<dbReference type="AlphaFoldDB" id="A0A976X5Z3"/>
<feature type="transmembrane region" description="Helical" evidence="6">
    <location>
        <begin position="158"/>
        <end position="175"/>
    </location>
</feature>
<feature type="transmembrane region" description="Helical" evidence="6">
    <location>
        <begin position="89"/>
        <end position="112"/>
    </location>
</feature>
<dbReference type="CDD" id="cd13124">
    <property type="entry name" value="MATE_SpoVB_like"/>
    <property type="match status" value="1"/>
</dbReference>
<keyword evidence="8" id="KW-1185">Reference proteome</keyword>
<feature type="transmembrane region" description="Helical" evidence="6">
    <location>
        <begin position="234"/>
        <end position="259"/>
    </location>
</feature>
<dbReference type="RefSeq" id="WP_260116848.1">
    <property type="nucleotide sequence ID" value="NZ_CP093361.1"/>
</dbReference>
<evidence type="ECO:0000313" key="8">
    <source>
        <dbReference type="Proteomes" id="UP000831181"/>
    </source>
</evidence>
<dbReference type="EMBL" id="CP093361">
    <property type="protein sequence ID" value="UQS87047.1"/>
    <property type="molecule type" value="Genomic_DNA"/>
</dbReference>
<dbReference type="InterPro" id="IPR024923">
    <property type="entry name" value="PG_synth_SpoVB"/>
</dbReference>
<feature type="transmembrane region" description="Helical" evidence="6">
    <location>
        <begin position="279"/>
        <end position="298"/>
    </location>
</feature>
<proteinExistence type="predicted"/>
<evidence type="ECO:0000256" key="2">
    <source>
        <dbReference type="ARBA" id="ARBA00022475"/>
    </source>
</evidence>
<feature type="transmembrane region" description="Helical" evidence="6">
    <location>
        <begin position="195"/>
        <end position="213"/>
    </location>
</feature>
<dbReference type="PANTHER" id="PTHR30250:SF29">
    <property type="entry name" value="POLYSACCHARIDE BIOSYNTHESIS PROTEIN C-TERMINAL DOMAIN-CONTAINING PROTEIN"/>
    <property type="match status" value="1"/>
</dbReference>
<keyword evidence="4 6" id="KW-1133">Transmembrane helix</keyword>
<sequence>MKSNSQVKLVMSGAGILTLSSLIAKVLSAAYRIPLQNLVGNVGFYIYQQVYPIYGIGMTFALSGLPVMISKLIAEEPDLPRRIGLAKRIHLILCGAALLIFLGLQLGAVPIADQMGDVRLAPVIRAVSWMFLLMPFLSTSRGLFQGTLNMVPTAVSQVVEQLVRISIIIVVAWSAHRHHWDLYLMGRDAMFSSPIAALFSSLVLLGFSWPLLIQAGQKPRIKTSSLVRKLFNEGGTICLLSSLMIMMQLVDSFTIRRGLLQSGVTGLMSQDIKGVYDRAQPLVQVGLVIGTSFASAALPSLSKSIQDRQNRAFETTAQLMVKSSLVITVLLTAGMIILMPSINFILFGSVAGSFTLAVYCVSIVIVTLITTNNSILQGVGNFRIGFYAVLVSIVVKALITERMVASSGIIGGSVSTLIALLAGLLVNEIGLKNRIKIKPYSFELVGKLIVATVTMLCIVGLIQGMLNSIFPFPRGRMMTLLIVLVSTMGGVITAVIAVLGLKIFTRAELMSLPVISRFMKR</sequence>
<keyword evidence="5 6" id="KW-0472">Membrane</keyword>
<evidence type="ECO:0000256" key="3">
    <source>
        <dbReference type="ARBA" id="ARBA00022692"/>
    </source>
</evidence>
<feature type="transmembrane region" description="Helical" evidence="6">
    <location>
        <begin position="381"/>
        <end position="399"/>
    </location>
</feature>
<evidence type="ECO:0000256" key="4">
    <source>
        <dbReference type="ARBA" id="ARBA00022989"/>
    </source>
</evidence>
<dbReference type="InterPro" id="IPR050833">
    <property type="entry name" value="Poly_Biosynth_Transport"/>
</dbReference>
<dbReference type="GO" id="GO:0005886">
    <property type="term" value="C:plasma membrane"/>
    <property type="evidence" value="ECO:0007669"/>
    <property type="project" value="UniProtKB-SubCell"/>
</dbReference>
<dbReference type="InterPro" id="IPR002797">
    <property type="entry name" value="Polysacc_synth"/>
</dbReference>
<feature type="transmembrane region" description="Helical" evidence="6">
    <location>
        <begin position="319"/>
        <end position="338"/>
    </location>
</feature>
<evidence type="ECO:0000256" key="1">
    <source>
        <dbReference type="ARBA" id="ARBA00004651"/>
    </source>
</evidence>
<keyword evidence="3 6" id="KW-0812">Transmembrane</keyword>
<gene>
    <name evidence="7" type="ORF">MOO44_02455</name>
</gene>
<comment type="subcellular location">
    <subcellularLocation>
        <location evidence="1">Cell membrane</location>
        <topology evidence="1">Multi-pass membrane protein</topology>
    </subcellularLocation>
</comment>
<organism evidence="7 8">
    <name type="scientific">Nicoliella spurrieriana</name>
    <dbReference type="NCBI Taxonomy" id="2925830"/>
    <lineage>
        <taxon>Bacteria</taxon>
        <taxon>Bacillati</taxon>
        <taxon>Bacillota</taxon>
        <taxon>Bacilli</taxon>
        <taxon>Lactobacillales</taxon>
        <taxon>Lactobacillaceae</taxon>
        <taxon>Nicoliella</taxon>
    </lineage>
</organism>
<dbReference type="KEGG" id="lbe:MOO44_02455"/>
<name>A0A976X5Z3_9LACO</name>
<feature type="transmembrane region" description="Helical" evidence="6">
    <location>
        <begin position="478"/>
        <end position="501"/>
    </location>
</feature>